<reference evidence="8 9" key="1">
    <citation type="submission" date="2019-02" db="EMBL/GenBank/DDBJ databases">
        <title>Deep-cultivation of Planctomycetes and their phenomic and genomic characterization uncovers novel biology.</title>
        <authorList>
            <person name="Wiegand S."/>
            <person name="Jogler M."/>
            <person name="Boedeker C."/>
            <person name="Pinto D."/>
            <person name="Vollmers J."/>
            <person name="Rivas-Marin E."/>
            <person name="Kohn T."/>
            <person name="Peeters S.H."/>
            <person name="Heuer A."/>
            <person name="Rast P."/>
            <person name="Oberbeckmann S."/>
            <person name="Bunk B."/>
            <person name="Jeske O."/>
            <person name="Meyerdierks A."/>
            <person name="Storesund J.E."/>
            <person name="Kallscheuer N."/>
            <person name="Luecker S."/>
            <person name="Lage O.M."/>
            <person name="Pohl T."/>
            <person name="Merkel B.J."/>
            <person name="Hornburger P."/>
            <person name="Mueller R.-W."/>
            <person name="Bruemmer F."/>
            <person name="Labrenz M."/>
            <person name="Spormann A.M."/>
            <person name="Op den Camp H."/>
            <person name="Overmann J."/>
            <person name="Amann R."/>
            <person name="Jetten M.S.M."/>
            <person name="Mascher T."/>
            <person name="Medema M.H."/>
            <person name="Devos D.P."/>
            <person name="Kaster A.-K."/>
            <person name="Ovreas L."/>
            <person name="Rohde M."/>
            <person name="Galperin M.Y."/>
            <person name="Jogler C."/>
        </authorList>
    </citation>
    <scope>NUCLEOTIDE SEQUENCE [LARGE SCALE GENOMIC DNA]</scope>
    <source>
        <strain evidence="8 9">Pan181</strain>
    </source>
</reference>
<accession>A0A518AIM2</accession>
<sequence precursor="true">MKKDPPMRYAPLESLRPTLLMLALALLASTQVLAADTRPNIVVLLADDLGYGDVGFHGSSIRTPNLDQLAATGVTLERYYVAPMCSPTRAGLMTGRYPIRFGMMRSVVPPYRDFGLDPAEVTIADMLATAGYEHRAVIGKWHLGHRRTKWLPGSQGFTHAVGCYNGAIDYFTHQRDGQLDWHRNGQPDLTEGYVTDMVGDAAVEFIEGVPLSEPYLLYVPFTAPHSPFQAKDEDLAKYPKLKGKQKTYAAMVDSLDQAIGRILTAIDERGDAENTFVLFSSDNGGVASVGSNGPLKGHKLTPYEGGVRVAAAARWPQGQVVGGRTIEQPMGYLDVFPTLMQVAEVSETPGHPLDGVGMLPTLQGDTTPVERPWYTYMDQNGGRRQHVAVHHGPWKLVGHRPAPDAAQGKTVYELYRLADDPNETTDVAEQHPEVVEQLKESLERFFSWQAAQQVPRYDEGRDELPPLENWTPRE</sequence>
<keyword evidence="9" id="KW-1185">Reference proteome</keyword>
<dbReference type="GO" id="GO:0004065">
    <property type="term" value="F:arylsulfatase activity"/>
    <property type="evidence" value="ECO:0007669"/>
    <property type="project" value="UniProtKB-EC"/>
</dbReference>
<evidence type="ECO:0000256" key="2">
    <source>
        <dbReference type="ARBA" id="ARBA00022723"/>
    </source>
</evidence>
<keyword evidence="6" id="KW-0732">Signal</keyword>
<evidence type="ECO:0000256" key="4">
    <source>
        <dbReference type="ARBA" id="ARBA00022837"/>
    </source>
</evidence>
<dbReference type="InterPro" id="IPR000917">
    <property type="entry name" value="Sulfatase_N"/>
</dbReference>
<comment type="similarity">
    <text evidence="1">Belongs to the sulfatase family.</text>
</comment>
<dbReference type="Gene3D" id="3.40.720.10">
    <property type="entry name" value="Alkaline Phosphatase, subunit A"/>
    <property type="match status" value="1"/>
</dbReference>
<dbReference type="InterPro" id="IPR050738">
    <property type="entry name" value="Sulfatase"/>
</dbReference>
<evidence type="ECO:0000313" key="8">
    <source>
        <dbReference type="EMBL" id="QDU54567.1"/>
    </source>
</evidence>
<dbReference type="EMBL" id="CP036278">
    <property type="protein sequence ID" value="QDU54567.1"/>
    <property type="molecule type" value="Genomic_DNA"/>
</dbReference>
<evidence type="ECO:0000313" key="9">
    <source>
        <dbReference type="Proteomes" id="UP000315750"/>
    </source>
</evidence>
<evidence type="ECO:0000256" key="1">
    <source>
        <dbReference type="ARBA" id="ARBA00008779"/>
    </source>
</evidence>
<dbReference type="AlphaFoldDB" id="A0A518AIM2"/>
<keyword evidence="3 8" id="KW-0378">Hydrolase</keyword>
<protein>
    <submittedName>
        <fullName evidence="8">Arylsulfatase</fullName>
        <ecNumber evidence="8">3.1.6.1</ecNumber>
    </submittedName>
</protein>
<dbReference type="Proteomes" id="UP000315750">
    <property type="component" value="Chromosome"/>
</dbReference>
<dbReference type="OrthoDB" id="9783154at2"/>
<feature type="region of interest" description="Disordered" evidence="5">
    <location>
        <begin position="453"/>
        <end position="474"/>
    </location>
</feature>
<keyword evidence="4" id="KW-0106">Calcium</keyword>
<evidence type="ECO:0000256" key="5">
    <source>
        <dbReference type="SAM" id="MobiDB-lite"/>
    </source>
</evidence>
<dbReference type="PANTHER" id="PTHR42693:SF27">
    <property type="entry name" value="ARYLSULFATASE B [PRECURSOR]"/>
    <property type="match status" value="1"/>
</dbReference>
<gene>
    <name evidence="8" type="primary">atsA_6</name>
    <name evidence="8" type="ORF">Pan181_07500</name>
</gene>
<dbReference type="KEGG" id="amuc:Pan181_07500"/>
<organism evidence="8 9">
    <name type="scientific">Aeoliella mucimassa</name>
    <dbReference type="NCBI Taxonomy" id="2527972"/>
    <lineage>
        <taxon>Bacteria</taxon>
        <taxon>Pseudomonadati</taxon>
        <taxon>Planctomycetota</taxon>
        <taxon>Planctomycetia</taxon>
        <taxon>Pirellulales</taxon>
        <taxon>Lacipirellulaceae</taxon>
        <taxon>Aeoliella</taxon>
    </lineage>
</organism>
<keyword evidence="2" id="KW-0479">Metal-binding</keyword>
<dbReference type="EC" id="3.1.6.1" evidence="8"/>
<dbReference type="GO" id="GO:0046872">
    <property type="term" value="F:metal ion binding"/>
    <property type="evidence" value="ECO:0007669"/>
    <property type="project" value="UniProtKB-KW"/>
</dbReference>
<dbReference type="Pfam" id="PF00884">
    <property type="entry name" value="Sulfatase"/>
    <property type="match status" value="1"/>
</dbReference>
<feature type="signal peptide" evidence="6">
    <location>
        <begin position="1"/>
        <end position="34"/>
    </location>
</feature>
<feature type="chain" id="PRO_5022204835" evidence="6">
    <location>
        <begin position="35"/>
        <end position="474"/>
    </location>
</feature>
<evidence type="ECO:0000256" key="3">
    <source>
        <dbReference type="ARBA" id="ARBA00022801"/>
    </source>
</evidence>
<evidence type="ECO:0000256" key="6">
    <source>
        <dbReference type="SAM" id="SignalP"/>
    </source>
</evidence>
<dbReference type="SUPFAM" id="SSF53649">
    <property type="entry name" value="Alkaline phosphatase-like"/>
    <property type="match status" value="1"/>
</dbReference>
<dbReference type="InterPro" id="IPR017850">
    <property type="entry name" value="Alkaline_phosphatase_core_sf"/>
</dbReference>
<feature type="domain" description="Sulfatase N-terminal" evidence="7">
    <location>
        <begin position="39"/>
        <end position="344"/>
    </location>
</feature>
<dbReference type="PROSITE" id="PS00523">
    <property type="entry name" value="SULFATASE_1"/>
    <property type="match status" value="1"/>
</dbReference>
<evidence type="ECO:0000259" key="7">
    <source>
        <dbReference type="Pfam" id="PF00884"/>
    </source>
</evidence>
<dbReference type="PANTHER" id="PTHR42693">
    <property type="entry name" value="ARYLSULFATASE FAMILY MEMBER"/>
    <property type="match status" value="1"/>
</dbReference>
<dbReference type="InterPro" id="IPR024607">
    <property type="entry name" value="Sulfatase_CS"/>
</dbReference>
<proteinExistence type="inferred from homology"/>
<name>A0A518AIM2_9BACT</name>
<dbReference type="Gene3D" id="3.30.1120.10">
    <property type="match status" value="1"/>
</dbReference>